<evidence type="ECO:0000256" key="1">
    <source>
        <dbReference type="SAM" id="MobiDB-lite"/>
    </source>
</evidence>
<dbReference type="EMBL" id="SDAQ01000012">
    <property type="protein sequence ID" value="KAI3556429.1"/>
    <property type="molecule type" value="Genomic_DNA"/>
</dbReference>
<accession>A0A9Q0B7Q1</accession>
<dbReference type="AlphaFoldDB" id="A0A9Q0B7Q1"/>
<keyword evidence="3" id="KW-1185">Reference proteome</keyword>
<comment type="caution">
    <text evidence="2">The sequence shown here is derived from an EMBL/GenBank/DDBJ whole genome shotgun (WGS) entry which is preliminary data.</text>
</comment>
<gene>
    <name evidence="2" type="ORF">CABS02_03289</name>
</gene>
<feature type="compositionally biased region" description="Basic and acidic residues" evidence="1">
    <location>
        <begin position="357"/>
        <end position="374"/>
    </location>
</feature>
<sequence>MDADLSMTPSISRNAAEYVQKLTQHYNTHLEGELNRGMKKLVNQYETFRERMRDKLVSETPSRFPSDEKGSIVAQIERTFLCNVSNFSLEQSQGLFFSALEYAPSKRPMFTTPPELRQPSETSIVSSDGLSSEKTEKTTEPHLESRNPSPQVPSHDRLDLNKGRRRNHSLENLEDTQTHRSSPASSTKEPLQRTIPKSGRQKLILKKQNNKRLQRSIQKNVACTLTSSITVYYPKNFVFSYTLNDETSFYILSCPKMSKGCHDPIFNSDPFEDGLATTHFKNCGIAFTSDDEIVRTYARRVKSPRNAPVKQSWVKEHNDRLKAGKPSSPQNPAQISTCHGIPVCGKETKGKPGGTEGNKDSSFEPESDNHRDELAIGSDDGTD</sequence>
<dbReference type="OrthoDB" id="5239733at2759"/>
<protein>
    <submittedName>
        <fullName evidence="2">Uncharacterized protein</fullName>
    </submittedName>
</protein>
<reference evidence="2" key="1">
    <citation type="submission" date="2019-01" db="EMBL/GenBank/DDBJ databases">
        <title>Colletotrichum abscissum LGMF1257.</title>
        <authorList>
            <person name="Baroncelli R."/>
        </authorList>
    </citation>
    <scope>NUCLEOTIDE SEQUENCE</scope>
    <source>
        <strain evidence="2">Ca142</strain>
    </source>
</reference>
<evidence type="ECO:0000313" key="3">
    <source>
        <dbReference type="Proteomes" id="UP001056436"/>
    </source>
</evidence>
<feature type="region of interest" description="Disordered" evidence="1">
    <location>
        <begin position="108"/>
        <end position="199"/>
    </location>
</feature>
<evidence type="ECO:0000313" key="2">
    <source>
        <dbReference type="EMBL" id="KAI3556429.1"/>
    </source>
</evidence>
<proteinExistence type="predicted"/>
<feature type="region of interest" description="Disordered" evidence="1">
    <location>
        <begin position="320"/>
        <end position="383"/>
    </location>
</feature>
<dbReference type="Proteomes" id="UP001056436">
    <property type="component" value="Unassembled WGS sequence"/>
</dbReference>
<feature type="compositionally biased region" description="Polar residues" evidence="1">
    <location>
        <begin position="179"/>
        <end position="189"/>
    </location>
</feature>
<name>A0A9Q0B7Q1_9PEZI</name>
<organism evidence="2 3">
    <name type="scientific">Colletotrichum abscissum</name>
    <dbReference type="NCBI Taxonomy" id="1671311"/>
    <lineage>
        <taxon>Eukaryota</taxon>
        <taxon>Fungi</taxon>
        <taxon>Dikarya</taxon>
        <taxon>Ascomycota</taxon>
        <taxon>Pezizomycotina</taxon>
        <taxon>Sordariomycetes</taxon>
        <taxon>Hypocreomycetidae</taxon>
        <taxon>Glomerellales</taxon>
        <taxon>Glomerellaceae</taxon>
        <taxon>Colletotrichum</taxon>
        <taxon>Colletotrichum acutatum species complex</taxon>
    </lineage>
</organism>
<feature type="compositionally biased region" description="Basic and acidic residues" evidence="1">
    <location>
        <begin position="131"/>
        <end position="145"/>
    </location>
</feature>
<feature type="compositionally biased region" description="Polar residues" evidence="1">
    <location>
        <begin position="327"/>
        <end position="337"/>
    </location>
</feature>
<feature type="compositionally biased region" description="Polar residues" evidence="1">
    <location>
        <begin position="119"/>
        <end position="130"/>
    </location>
</feature>